<evidence type="ECO:0000256" key="2">
    <source>
        <dbReference type="ARBA" id="ARBA00021022"/>
    </source>
</evidence>
<dbReference type="InterPro" id="IPR006424">
    <property type="entry name" value="Glyceraldehyde-3-P_DH_1"/>
</dbReference>
<dbReference type="GO" id="GO:0004365">
    <property type="term" value="F:glyceraldehyde-3-phosphate dehydrogenase (NAD+) (phosphorylating) activity"/>
    <property type="evidence" value="ECO:0007669"/>
    <property type="project" value="UniProtKB-ARBA"/>
</dbReference>
<accession>A0A0G3H2N3</accession>
<dbReference type="InterPro" id="IPR036291">
    <property type="entry name" value="NAD(P)-bd_dom_sf"/>
</dbReference>
<dbReference type="Gene3D" id="3.40.50.720">
    <property type="entry name" value="NAD(P)-binding Rossmann-like Domain"/>
    <property type="match status" value="1"/>
</dbReference>
<dbReference type="InterPro" id="IPR020829">
    <property type="entry name" value="GlycerAld_3-P_DH_cat"/>
</dbReference>
<dbReference type="InterPro" id="IPR020830">
    <property type="entry name" value="GlycerAld_3-P_DH_AS"/>
</dbReference>
<dbReference type="Pfam" id="PF00044">
    <property type="entry name" value="Gp_dh_N"/>
    <property type="match status" value="1"/>
</dbReference>
<name>A0A0G3H2N3_9CORY</name>
<dbReference type="SUPFAM" id="SSF51735">
    <property type="entry name" value="NAD(P)-binding Rossmann-fold domains"/>
    <property type="match status" value="1"/>
</dbReference>
<evidence type="ECO:0000313" key="7">
    <source>
        <dbReference type="Proteomes" id="UP000035199"/>
    </source>
</evidence>
<dbReference type="InterPro" id="IPR020831">
    <property type="entry name" value="GlycerAld/Erythrose_P_DH"/>
</dbReference>
<protein>
    <recommendedName>
        <fullName evidence="2">Glyceraldehyde-3-phosphate dehydrogenase</fullName>
    </recommendedName>
</protein>
<dbReference type="CDD" id="cd18126">
    <property type="entry name" value="GAPDH_I_C"/>
    <property type="match status" value="1"/>
</dbReference>
<dbReference type="NCBIfam" id="TIGR01534">
    <property type="entry name" value="GAPDH-I"/>
    <property type="match status" value="1"/>
</dbReference>
<sequence length="574" mass="62812">MTSTADHRTVGRRKATGVTPCVPIQLALTRVCIGKRWIALINGKTNTPISNIETLKCTNILGVRVTHTVAPALDFCTVLSPHLILTYPHFYAARKNSPMAQDWNEKLESAQQMLPLIHTLHRTNNVVTSIFGRLLIDVTDIDIIKAHRYSRLATDTELSPSDTLPILQALSELNLGSASIDLGSLAVKYAETGGDISQFLRTELADVIDGNSTPESRDVVLYGFGRIGRLLARILISREAAYGSVKLRAVVVRKNGDNDLQKRASLLRRDSVHGAFNGTITVDEENNVIWANGTKIQVIYSDDPATVDYTSYGISDAIVVDNTGRWRDREGLSQHLKSTGVARVILTAPGKGDLKNVVYGINHDDITDADQIITAASCTTNAITPVLKVLNDHYGVKYGHVETVHSFTNDQNLIDNFHKGERRGRAAGLNMVLTETGAAKAVAKALPELEGKLTGNAIRVPTPDVSMAVLNLTLEKEVTRDEVNALMDRVALFSNLRQQISYIQSPEVVSTDFVGTTHAGIVDGLATIANGNHLVLYVWYDNEFGYSNQVVRIVEEVAGARPIVLPKRIDQKEL</sequence>
<dbReference type="PROSITE" id="PS00071">
    <property type="entry name" value="GAPDH"/>
    <property type="match status" value="1"/>
</dbReference>
<organism evidence="6 7">
    <name type="scientific">Corynebacterium mustelae</name>
    <dbReference type="NCBI Taxonomy" id="571915"/>
    <lineage>
        <taxon>Bacteria</taxon>
        <taxon>Bacillati</taxon>
        <taxon>Actinomycetota</taxon>
        <taxon>Actinomycetes</taxon>
        <taxon>Mycobacteriales</taxon>
        <taxon>Corynebacteriaceae</taxon>
        <taxon>Corynebacterium</taxon>
    </lineage>
</organism>
<keyword evidence="7" id="KW-1185">Reference proteome</keyword>
<dbReference type="Pfam" id="PF02800">
    <property type="entry name" value="Gp_dh_C"/>
    <property type="match status" value="1"/>
</dbReference>
<dbReference type="InterPro" id="IPR020828">
    <property type="entry name" value="GlycerAld_3-P_DH_NAD(P)-bd"/>
</dbReference>
<dbReference type="STRING" id="571915.CMUST_05220"/>
<reference evidence="7" key="2">
    <citation type="submission" date="2015-05" db="EMBL/GenBank/DDBJ databases">
        <title>Complete genome sequence of Corynebacterium mustelae DSM 45274, isolated from various tissues of a male ferret with lethal sepsis.</title>
        <authorList>
            <person name="Ruckert C."/>
            <person name="Albersmeier A."/>
            <person name="Winkler A."/>
            <person name="Tauch A."/>
        </authorList>
    </citation>
    <scope>NUCLEOTIDE SEQUENCE [LARGE SCALE GENOMIC DNA]</scope>
    <source>
        <strain evidence="7">DSM 45274</strain>
    </source>
</reference>
<dbReference type="EMBL" id="CP011542">
    <property type="protein sequence ID" value="AKK05382.1"/>
    <property type="molecule type" value="Genomic_DNA"/>
</dbReference>
<dbReference type="GO" id="GO:0050661">
    <property type="term" value="F:NADP binding"/>
    <property type="evidence" value="ECO:0007669"/>
    <property type="project" value="InterPro"/>
</dbReference>
<dbReference type="PANTHER" id="PTHR43454:SF1">
    <property type="entry name" value="GLYCERALDEHYDE 3-PHOSPHATE DEHYDROGENASE NAD(P) BINDING DOMAIN-CONTAINING PROTEIN"/>
    <property type="match status" value="1"/>
</dbReference>
<evidence type="ECO:0000256" key="4">
    <source>
        <dbReference type="RuleBase" id="RU000397"/>
    </source>
</evidence>
<dbReference type="SMART" id="SM00846">
    <property type="entry name" value="Gp_dh_N"/>
    <property type="match status" value="1"/>
</dbReference>
<evidence type="ECO:0000256" key="1">
    <source>
        <dbReference type="ARBA" id="ARBA00007406"/>
    </source>
</evidence>
<evidence type="ECO:0000259" key="5">
    <source>
        <dbReference type="SMART" id="SM00846"/>
    </source>
</evidence>
<proteinExistence type="inferred from homology"/>
<gene>
    <name evidence="6" type="ORF">CMUST_05220</name>
</gene>
<dbReference type="Proteomes" id="UP000035199">
    <property type="component" value="Chromosome"/>
</dbReference>
<dbReference type="PRINTS" id="PR00078">
    <property type="entry name" value="G3PDHDRGNASE"/>
</dbReference>
<dbReference type="GO" id="GO:0006006">
    <property type="term" value="P:glucose metabolic process"/>
    <property type="evidence" value="ECO:0007669"/>
    <property type="project" value="InterPro"/>
</dbReference>
<dbReference type="PATRIC" id="fig|571915.4.peg.1105"/>
<dbReference type="GO" id="GO:0051287">
    <property type="term" value="F:NAD binding"/>
    <property type="evidence" value="ECO:0007669"/>
    <property type="project" value="InterPro"/>
</dbReference>
<dbReference type="KEGG" id="cmv:CMUST_05220"/>
<evidence type="ECO:0000313" key="6">
    <source>
        <dbReference type="EMBL" id="AKK05382.1"/>
    </source>
</evidence>
<evidence type="ECO:0000256" key="3">
    <source>
        <dbReference type="ARBA" id="ARBA00023002"/>
    </source>
</evidence>
<comment type="similarity">
    <text evidence="1 4">Belongs to the glyceraldehyde-3-phosphate dehydrogenase family.</text>
</comment>
<dbReference type="AlphaFoldDB" id="A0A0G3H2N3"/>
<dbReference type="NCBIfam" id="NF006139">
    <property type="entry name" value="PRK08289.1"/>
    <property type="match status" value="1"/>
</dbReference>
<dbReference type="Gene3D" id="3.30.360.10">
    <property type="entry name" value="Dihydrodipicolinate Reductase, domain 2"/>
    <property type="match status" value="1"/>
</dbReference>
<feature type="domain" description="Glyceraldehyde 3-phosphate dehydrogenase NAD(P) binding" evidence="5">
    <location>
        <begin position="217"/>
        <end position="378"/>
    </location>
</feature>
<dbReference type="CDD" id="cd05214">
    <property type="entry name" value="GAPDH_I_N"/>
    <property type="match status" value="1"/>
</dbReference>
<reference evidence="6 7" key="1">
    <citation type="journal article" date="2015" name="Genome Announc.">
        <title>Complete Genome Sequence of the Type Strain Corynebacterium mustelae DSM 45274, Isolated from Various Tissues of a Male Ferret with Lethal Sepsis.</title>
        <authorList>
            <person name="Ruckert C."/>
            <person name="Eimer J."/>
            <person name="Winkler A."/>
            <person name="Tauch A."/>
        </authorList>
    </citation>
    <scope>NUCLEOTIDE SEQUENCE [LARGE SCALE GENOMIC DNA]</scope>
    <source>
        <strain evidence="6 7">DSM 45274</strain>
    </source>
</reference>
<dbReference type="PANTHER" id="PTHR43454">
    <property type="entry name" value="GLYCERALDEHYDE-3-PHOSPHATE DEHYDROGENASE"/>
    <property type="match status" value="1"/>
</dbReference>
<keyword evidence="3 6" id="KW-0560">Oxidoreductase</keyword>
<dbReference type="SUPFAM" id="SSF55347">
    <property type="entry name" value="Glyceraldehyde-3-phosphate dehydrogenase-like, C-terminal domain"/>
    <property type="match status" value="1"/>
</dbReference>